<reference evidence="3 4" key="1">
    <citation type="submission" date="2017-07" db="EMBL/GenBank/DDBJ databases">
        <title>Invasive disease caused simultaneously by more than one serotype of Streptococcus pneumoniae, South Africa.</title>
        <authorList>
            <person name="Ndlangisa K."/>
            <person name="Du Plessis M."/>
            <person name="Von Gottberg A."/>
        </authorList>
    </citation>
    <scope>NUCLEOTIDE SEQUENCE [LARGE SCALE GENOMIC DNA]</scope>
    <source>
        <strain evidence="3 4">8227-15B</strain>
    </source>
</reference>
<dbReference type="GO" id="GO:0044550">
    <property type="term" value="P:secondary metabolite biosynthetic process"/>
    <property type="evidence" value="ECO:0007669"/>
    <property type="project" value="TreeGrafter"/>
</dbReference>
<organism evidence="3 4">
    <name type="scientific">Streptococcus pneumoniae</name>
    <dbReference type="NCBI Taxonomy" id="1313"/>
    <lineage>
        <taxon>Bacteria</taxon>
        <taxon>Bacillati</taxon>
        <taxon>Bacillota</taxon>
        <taxon>Bacilli</taxon>
        <taxon>Lactobacillales</taxon>
        <taxon>Streptococcaceae</taxon>
        <taxon>Streptococcus</taxon>
    </lineage>
</organism>
<dbReference type="Gene3D" id="3.40.50.12780">
    <property type="entry name" value="N-terminal domain of ligase-like"/>
    <property type="match status" value="1"/>
</dbReference>
<evidence type="ECO:0000259" key="2">
    <source>
        <dbReference type="Pfam" id="PF00501"/>
    </source>
</evidence>
<feature type="non-terminal residue" evidence="3">
    <location>
        <position position="78"/>
    </location>
</feature>
<dbReference type="GO" id="GO:0016878">
    <property type="term" value="F:acid-thiol ligase activity"/>
    <property type="evidence" value="ECO:0007669"/>
    <property type="project" value="TreeGrafter"/>
</dbReference>
<feature type="non-terminal residue" evidence="3">
    <location>
        <position position="1"/>
    </location>
</feature>
<keyword evidence="1" id="KW-0436">Ligase</keyword>
<proteinExistence type="predicted"/>
<feature type="domain" description="AMP-dependent synthetase/ligase" evidence="2">
    <location>
        <begin position="2"/>
        <end position="70"/>
    </location>
</feature>
<dbReference type="InterPro" id="IPR042099">
    <property type="entry name" value="ANL_N_sf"/>
</dbReference>
<dbReference type="Pfam" id="PF00501">
    <property type="entry name" value="AMP-binding"/>
    <property type="match status" value="1"/>
</dbReference>
<dbReference type="SUPFAM" id="SSF56801">
    <property type="entry name" value="Acetyl-CoA synthetase-like"/>
    <property type="match status" value="1"/>
</dbReference>
<evidence type="ECO:0000256" key="1">
    <source>
        <dbReference type="ARBA" id="ARBA00022598"/>
    </source>
</evidence>
<dbReference type="PANTHER" id="PTHR43352">
    <property type="entry name" value="ACETYL-COA SYNTHETASE"/>
    <property type="match status" value="1"/>
</dbReference>
<evidence type="ECO:0000313" key="3">
    <source>
        <dbReference type="EMBL" id="OYL15156.1"/>
    </source>
</evidence>
<dbReference type="Proteomes" id="UP000214939">
    <property type="component" value="Unassembled WGS sequence"/>
</dbReference>
<dbReference type="EMBL" id="NNBW01000782">
    <property type="protein sequence ID" value="OYL15156.1"/>
    <property type="molecule type" value="Genomic_DNA"/>
</dbReference>
<name>A0AA44S534_STREE</name>
<protein>
    <recommendedName>
        <fullName evidence="2">AMP-dependent synthetase/ligase domain-containing protein</fullName>
    </recommendedName>
</protein>
<evidence type="ECO:0000313" key="4">
    <source>
        <dbReference type="Proteomes" id="UP000214939"/>
    </source>
</evidence>
<comment type="caution">
    <text evidence="3">The sequence shown here is derived from an EMBL/GenBank/DDBJ whole genome shotgun (WGS) entry which is preliminary data.</text>
</comment>
<dbReference type="AlphaFoldDB" id="A0AA44S534"/>
<sequence length="78" mass="8262">YATYTSGTTGPPKAAIHRHADPLTFVDAMCRKALRLTPEDTGLCSARMYFAYGLGNSVWFPLATGGSAVINSAPVTPE</sequence>
<gene>
    <name evidence="3" type="ORF">A5N45_14325</name>
</gene>
<dbReference type="InterPro" id="IPR000873">
    <property type="entry name" value="AMP-dep_synth/lig_dom"/>
</dbReference>
<dbReference type="RefSeq" id="WP_146657651.1">
    <property type="nucleotide sequence ID" value="NZ_NNBW01000782.1"/>
</dbReference>
<dbReference type="PANTHER" id="PTHR43352:SF1">
    <property type="entry name" value="ANTHRANILATE--COA LIGASE"/>
    <property type="match status" value="1"/>
</dbReference>
<accession>A0AA44S534</accession>